<reference evidence="1 2" key="1">
    <citation type="submission" date="2018-08" db="EMBL/GenBank/DDBJ databases">
        <title>A genome reference for cultivated species of the human gut microbiota.</title>
        <authorList>
            <person name="Zou Y."/>
            <person name="Xue W."/>
            <person name="Luo G."/>
        </authorList>
    </citation>
    <scope>NUCLEOTIDE SEQUENCE [LARGE SCALE GENOMIC DNA]</scope>
    <source>
        <strain evidence="1 2">AM25-1</strain>
    </source>
</reference>
<dbReference type="Proteomes" id="UP000284676">
    <property type="component" value="Unassembled WGS sequence"/>
</dbReference>
<name>A0A414PZC1_FUSMR</name>
<dbReference type="EMBL" id="QRHL01000003">
    <property type="protein sequence ID" value="RHF73867.1"/>
    <property type="molecule type" value="Genomic_DNA"/>
</dbReference>
<protein>
    <submittedName>
        <fullName evidence="1">Uncharacterized protein</fullName>
    </submittedName>
</protein>
<organism evidence="1 2">
    <name type="scientific">Fusobacterium mortiferum</name>
    <dbReference type="NCBI Taxonomy" id="850"/>
    <lineage>
        <taxon>Bacteria</taxon>
        <taxon>Fusobacteriati</taxon>
        <taxon>Fusobacteriota</taxon>
        <taxon>Fusobacteriia</taxon>
        <taxon>Fusobacteriales</taxon>
        <taxon>Fusobacteriaceae</taxon>
        <taxon>Fusobacterium</taxon>
    </lineage>
</organism>
<evidence type="ECO:0000313" key="2">
    <source>
        <dbReference type="Proteomes" id="UP000284676"/>
    </source>
</evidence>
<proteinExistence type="predicted"/>
<accession>A0A414PZC1</accession>
<dbReference type="AlphaFoldDB" id="A0A414PZC1"/>
<evidence type="ECO:0000313" key="1">
    <source>
        <dbReference type="EMBL" id="RHF73867.1"/>
    </source>
</evidence>
<sequence>MKILIKNKKWETSFERAKLICEVTGRNKIFNIKFSYKGNDVTIRTSNLDNTFRYLENIFNNSIVEELPIENKMVI</sequence>
<dbReference type="RefSeq" id="WP_005883736.1">
    <property type="nucleotide sequence ID" value="NZ_CABMMQ010000001.1"/>
</dbReference>
<comment type="caution">
    <text evidence="1">The sequence shown here is derived from an EMBL/GenBank/DDBJ whole genome shotgun (WGS) entry which is preliminary data.</text>
</comment>
<gene>
    <name evidence="1" type="ORF">DW663_03525</name>
</gene>
<dbReference type="GeneID" id="62762880"/>